<name>A0ABZ2Y7Y2_9BACT</name>
<dbReference type="RefSeq" id="WP_369017274.1">
    <property type="nucleotide sequence ID" value="NZ_CP121689.1"/>
</dbReference>
<dbReference type="InterPro" id="IPR046674">
    <property type="entry name" value="DUF6544"/>
</dbReference>
<sequence>MIKIILAITGIALISLFVLSLVGSFFFKRGVVSEVQGLFGQKRTEKTEIVTEKDLEGLPEPVQRWLRQTNIVGRKKIFAVRLKQRGLIRTTEEQPWMSARAEQYFTVDNPGFLWKVRVKVNPFLFLVGRDKYFKGKGNMLIKLLAFINVVNAQGREIDQGTMLRYLGEIVWFPSAALNDYVEWQAIDDRSARAIMTYGGITAQAVFSFNENGDVVGFSCKRYMTRNGRYSLEDYSAKLEAHKEFEGIRVPTKGEVSWKLESGDFTYYKLEITDLEYNQPVAF</sequence>
<evidence type="ECO:0000313" key="1">
    <source>
        <dbReference type="EMBL" id="WZL75128.1"/>
    </source>
</evidence>
<dbReference type="Pfam" id="PF20181">
    <property type="entry name" value="DUF6544"/>
    <property type="match status" value="1"/>
</dbReference>
<organism evidence="1 2">
    <name type="scientific">Thermatribacter velox</name>
    <dbReference type="NCBI Taxonomy" id="3039681"/>
    <lineage>
        <taxon>Bacteria</taxon>
        <taxon>Pseudomonadati</taxon>
        <taxon>Atribacterota</taxon>
        <taxon>Atribacteria</taxon>
        <taxon>Atribacterales</taxon>
        <taxon>Thermatribacteraceae</taxon>
        <taxon>Thermatribacter</taxon>
    </lineage>
</organism>
<reference evidence="1 2" key="1">
    <citation type="submission" date="2023-03" db="EMBL/GenBank/DDBJ databases">
        <title>Novel Species.</title>
        <authorList>
            <person name="Ma S."/>
        </authorList>
    </citation>
    <scope>NUCLEOTIDE SEQUENCE [LARGE SCALE GENOMIC DNA]</scope>
    <source>
        <strain evidence="1 2">B11</strain>
    </source>
</reference>
<keyword evidence="2" id="KW-1185">Reference proteome</keyword>
<dbReference type="EMBL" id="CP121689">
    <property type="protein sequence ID" value="WZL75128.1"/>
    <property type="molecule type" value="Genomic_DNA"/>
</dbReference>
<accession>A0ABZ2Y7Y2</accession>
<dbReference type="Proteomes" id="UP001461341">
    <property type="component" value="Chromosome"/>
</dbReference>
<protein>
    <submittedName>
        <fullName evidence="1">Uncharacterized protein</fullName>
    </submittedName>
</protein>
<gene>
    <name evidence="1" type="ORF">QBE54_05870</name>
</gene>
<proteinExistence type="predicted"/>
<evidence type="ECO:0000313" key="2">
    <source>
        <dbReference type="Proteomes" id="UP001461341"/>
    </source>
</evidence>